<protein>
    <submittedName>
        <fullName evidence="2">Bifunctional glutamine synthetase adenylyltransferase/deadenyltransferase</fullName>
        <ecNumber evidence="2">2.7.7.42</ecNumber>
    </submittedName>
</protein>
<sequence length="191" mass="21347">MPLSSQLQQHWQTVCERLPESLPASSLSEQAKSVLTFSDFVQESVSANPDWLAELESAPPQADEWRHYAGWLQTALAEVADEATLMRVLRQFRRRVMVRIAWAQALELVSEESTLQQLSELAQTLIVAARDWLYAACCEEWGKPCSEDGVPQPLLILGMGKLVGCGLNFSSDIDLIFAWPENGSTRGGRRE</sequence>
<dbReference type="InterPro" id="IPR005190">
    <property type="entry name" value="GlnE_rpt_dom"/>
</dbReference>
<keyword evidence="2" id="KW-0548">Nucleotidyltransferase</keyword>
<dbReference type="FunFam" id="1.10.4050.10:FF:000001">
    <property type="entry name" value="Bifunctional glutamine synthetase adenylyltransferase/adenylyl-removing enzyme"/>
    <property type="match status" value="1"/>
</dbReference>
<proteinExistence type="predicted"/>
<dbReference type="AlphaFoldDB" id="A0A6L3XWF9"/>
<evidence type="ECO:0000259" key="1">
    <source>
        <dbReference type="Pfam" id="PF03710"/>
    </source>
</evidence>
<dbReference type="EC" id="2.7.7.42" evidence="2"/>
<dbReference type="Gene3D" id="1.10.4050.10">
    <property type="entry name" value="Glutamine synthase adenylyltransferase GlnE"/>
    <property type="match status" value="1"/>
</dbReference>
<dbReference type="PANTHER" id="PTHR30621:SF0">
    <property type="entry name" value="BIFUNCTIONAL GLUTAMINE SYNTHETASE ADENYLYLTRANSFERASE_ADENYLYL-REMOVING ENZYME"/>
    <property type="match status" value="1"/>
</dbReference>
<dbReference type="GO" id="GO:0008882">
    <property type="term" value="F:[glutamate-ammonia-ligase] adenylyltransferase activity"/>
    <property type="evidence" value="ECO:0007669"/>
    <property type="project" value="UniProtKB-EC"/>
</dbReference>
<dbReference type="GO" id="GO:0000820">
    <property type="term" value="P:regulation of glutamine family amino acid metabolic process"/>
    <property type="evidence" value="ECO:0007669"/>
    <property type="project" value="TreeGrafter"/>
</dbReference>
<accession>A0A6L3XWF9</accession>
<gene>
    <name evidence="2" type="ORF">F9C29_25170</name>
</gene>
<keyword evidence="2" id="KW-0808">Transferase</keyword>
<dbReference type="InterPro" id="IPR043519">
    <property type="entry name" value="NT_sf"/>
</dbReference>
<dbReference type="InterPro" id="IPR023057">
    <property type="entry name" value="GlnE"/>
</dbReference>
<dbReference type="Gene3D" id="3.30.460.10">
    <property type="entry name" value="Beta Polymerase, domain 2"/>
    <property type="match status" value="1"/>
</dbReference>
<dbReference type="GO" id="GO:0005829">
    <property type="term" value="C:cytosol"/>
    <property type="evidence" value="ECO:0007669"/>
    <property type="project" value="TreeGrafter"/>
</dbReference>
<evidence type="ECO:0000313" key="2">
    <source>
        <dbReference type="EMBL" id="KAB2502524.1"/>
    </source>
</evidence>
<comment type="caution">
    <text evidence="2">The sequence shown here is derived from an EMBL/GenBank/DDBJ whole genome shotgun (WGS) entry which is preliminary data.</text>
</comment>
<dbReference type="Pfam" id="PF03710">
    <property type="entry name" value="GlnE"/>
    <property type="match status" value="1"/>
</dbReference>
<dbReference type="PANTHER" id="PTHR30621">
    <property type="entry name" value="GLUTAMINE SYNTHETASE ADENYLYLTRANSFERASE"/>
    <property type="match status" value="1"/>
</dbReference>
<dbReference type="SUPFAM" id="SSF81301">
    <property type="entry name" value="Nucleotidyltransferase"/>
    <property type="match status" value="1"/>
</dbReference>
<feature type="non-terminal residue" evidence="2">
    <location>
        <position position="191"/>
    </location>
</feature>
<name>A0A6L3XWF9_9ENTR</name>
<dbReference type="Proteomes" id="UP000476281">
    <property type="component" value="Unassembled WGS sequence"/>
</dbReference>
<reference evidence="2 3" key="1">
    <citation type="submission" date="2019-09" db="EMBL/GenBank/DDBJ databases">
        <title>Reversal of blaTEM antimicrobial resistance by CRISPR-Cas9 in clinical E. coli and other Enterobacteriaceae strains.</title>
        <authorList>
            <person name="Tagliaferri T."/>
            <person name="Guimaraes N."/>
            <person name="Pereira M."/>
            <person name="Felicori L."/>
            <person name="Horz H.-P."/>
            <person name="Santos S."/>
            <person name="Mendes T."/>
        </authorList>
    </citation>
    <scope>NUCLEOTIDE SEQUENCE [LARGE SCALE GENOMIC DNA]</scope>
    <source>
        <strain evidence="2 3">E2_blaTEM_MG</strain>
    </source>
</reference>
<feature type="domain" description="Glutamate-ammonia ligase adenylyltransferase repeated" evidence="1">
    <location>
        <begin position="29"/>
        <end position="191"/>
    </location>
</feature>
<organism evidence="2 3">
    <name type="scientific">Enterobacter hormaechei</name>
    <dbReference type="NCBI Taxonomy" id="158836"/>
    <lineage>
        <taxon>Bacteria</taxon>
        <taxon>Pseudomonadati</taxon>
        <taxon>Pseudomonadota</taxon>
        <taxon>Gammaproteobacteria</taxon>
        <taxon>Enterobacterales</taxon>
        <taxon>Enterobacteriaceae</taxon>
        <taxon>Enterobacter</taxon>
        <taxon>Enterobacter cloacae complex</taxon>
    </lineage>
</organism>
<dbReference type="EMBL" id="WBSZ01001303">
    <property type="protein sequence ID" value="KAB2502524.1"/>
    <property type="molecule type" value="Genomic_DNA"/>
</dbReference>
<evidence type="ECO:0000313" key="3">
    <source>
        <dbReference type="Proteomes" id="UP000476281"/>
    </source>
</evidence>